<dbReference type="AlphaFoldDB" id="A0A2Z6R6E9"/>
<feature type="compositionally biased region" description="Basic residues" evidence="1">
    <location>
        <begin position="34"/>
        <end position="46"/>
    </location>
</feature>
<evidence type="ECO:0000313" key="2">
    <source>
        <dbReference type="EMBL" id="GBB92551.1"/>
    </source>
</evidence>
<dbReference type="Proteomes" id="UP000247702">
    <property type="component" value="Unassembled WGS sequence"/>
</dbReference>
<feature type="compositionally biased region" description="Basic residues" evidence="1">
    <location>
        <begin position="15"/>
        <end position="25"/>
    </location>
</feature>
<evidence type="ECO:0000313" key="3">
    <source>
        <dbReference type="Proteomes" id="UP000247702"/>
    </source>
</evidence>
<keyword evidence="3" id="KW-1185">Reference proteome</keyword>
<feature type="region of interest" description="Disordered" evidence="1">
    <location>
        <begin position="15"/>
        <end position="48"/>
    </location>
</feature>
<dbReference type="EMBL" id="BEXD01001138">
    <property type="protein sequence ID" value="GBB92551.1"/>
    <property type="molecule type" value="Genomic_DNA"/>
</dbReference>
<reference evidence="2 3" key="1">
    <citation type="submission" date="2017-11" db="EMBL/GenBank/DDBJ databases">
        <title>The genome of Rhizophagus clarus HR1 reveals common genetic basis of auxotrophy among arbuscular mycorrhizal fungi.</title>
        <authorList>
            <person name="Kobayashi Y."/>
        </authorList>
    </citation>
    <scope>NUCLEOTIDE SEQUENCE [LARGE SCALE GENOMIC DNA]</scope>
    <source>
        <strain evidence="2 3">HR1</strain>
    </source>
</reference>
<sequence length="80" mass="9749">MSDALCFIYSMNCHPKKRKRRKRREERREERKEGRVKKGKKKKKEKRLRDLMEQDIFMSASDQLTEWMNILATPQNAQHA</sequence>
<organism evidence="2 3">
    <name type="scientific">Rhizophagus clarus</name>
    <dbReference type="NCBI Taxonomy" id="94130"/>
    <lineage>
        <taxon>Eukaryota</taxon>
        <taxon>Fungi</taxon>
        <taxon>Fungi incertae sedis</taxon>
        <taxon>Mucoromycota</taxon>
        <taxon>Glomeromycotina</taxon>
        <taxon>Glomeromycetes</taxon>
        <taxon>Glomerales</taxon>
        <taxon>Glomeraceae</taxon>
        <taxon>Rhizophagus</taxon>
    </lineage>
</organism>
<accession>A0A2Z6R6E9</accession>
<name>A0A2Z6R6E9_9GLOM</name>
<evidence type="ECO:0000256" key="1">
    <source>
        <dbReference type="SAM" id="MobiDB-lite"/>
    </source>
</evidence>
<proteinExistence type="predicted"/>
<comment type="caution">
    <text evidence="2">The sequence shown here is derived from an EMBL/GenBank/DDBJ whole genome shotgun (WGS) entry which is preliminary data.</text>
</comment>
<gene>
    <name evidence="2" type="ORF">RclHR1_20210003</name>
</gene>
<protein>
    <submittedName>
        <fullName evidence="2">Uncharacterized protein</fullName>
    </submittedName>
</protein>